<proteinExistence type="predicted"/>
<dbReference type="Gene3D" id="3.40.50.2000">
    <property type="entry name" value="Glycogen Phosphorylase B"/>
    <property type="match status" value="2"/>
</dbReference>
<reference evidence="2" key="1">
    <citation type="journal article" date="2021" name="PeerJ">
        <title>Extensive microbial diversity within the chicken gut microbiome revealed by metagenomics and culture.</title>
        <authorList>
            <person name="Gilroy R."/>
            <person name="Ravi A."/>
            <person name="Getino M."/>
            <person name="Pursley I."/>
            <person name="Horton D.L."/>
            <person name="Alikhan N.F."/>
            <person name="Baker D."/>
            <person name="Gharbi K."/>
            <person name="Hall N."/>
            <person name="Watson M."/>
            <person name="Adriaenssens E.M."/>
            <person name="Foster-Nyarko E."/>
            <person name="Jarju S."/>
            <person name="Secka A."/>
            <person name="Antonio M."/>
            <person name="Oren A."/>
            <person name="Chaudhuri R.R."/>
            <person name="La Ragione R."/>
            <person name="Hildebrand F."/>
            <person name="Pallen M.J."/>
        </authorList>
    </citation>
    <scope>NUCLEOTIDE SEQUENCE</scope>
    <source>
        <strain evidence="2">ChiBcec21-2208</strain>
    </source>
</reference>
<sequence>MKTIAIPQFYCGPSGRKGLYNRQEVGLARAFAALGARGIVLYPAPDADSPTVEEPEPNVKIYYLPVRALGSQAFYKSWQVLLDERVDAVHVMGDNSPGVPSLYRFCRRHGILFYSQLGALKSASNHKAVRAVMDLLLRRNLAIYKKTPTYAKTPAVAAELASFGVPCAGLMPVGLDTAIIPDVPAERDKLRGAVGLDPAAKIFIFVGRLDPYKRPLDLVPLLQAAPDWQAVVIGRGSQSDALRAALKQAGLTDRCRLIPQLPNTAVHVYYHACNAFVNLNEQEIFGMSLLEAMYAGCPPVARHAPGPDLIIEDGISGILCDNVAQMAAALARVDDEMGAAAQKRINEHFLWQNSAELALTLLPKKREAAHGQR</sequence>
<dbReference type="Pfam" id="PF00534">
    <property type="entry name" value="Glycos_transf_1"/>
    <property type="match status" value="1"/>
</dbReference>
<protein>
    <submittedName>
        <fullName evidence="2">Glycosyltransferase family 4 protein</fullName>
    </submittedName>
</protein>
<dbReference type="CDD" id="cd03801">
    <property type="entry name" value="GT4_PimA-like"/>
    <property type="match status" value="1"/>
</dbReference>
<feature type="domain" description="Glycosyl transferase family 1" evidence="1">
    <location>
        <begin position="187"/>
        <end position="329"/>
    </location>
</feature>
<evidence type="ECO:0000259" key="1">
    <source>
        <dbReference type="Pfam" id="PF00534"/>
    </source>
</evidence>
<comment type="caution">
    <text evidence="2">The sequence shown here is derived from an EMBL/GenBank/DDBJ whole genome shotgun (WGS) entry which is preliminary data.</text>
</comment>
<evidence type="ECO:0000313" key="3">
    <source>
        <dbReference type="Proteomes" id="UP000782880"/>
    </source>
</evidence>
<dbReference type="EMBL" id="DYVE01000304">
    <property type="protein sequence ID" value="HJG29337.1"/>
    <property type="molecule type" value="Genomic_DNA"/>
</dbReference>
<dbReference type="PANTHER" id="PTHR12526">
    <property type="entry name" value="GLYCOSYLTRANSFERASE"/>
    <property type="match status" value="1"/>
</dbReference>
<dbReference type="AlphaFoldDB" id="A0A921LPW2"/>
<reference evidence="2" key="2">
    <citation type="submission" date="2021-09" db="EMBL/GenBank/DDBJ databases">
        <authorList>
            <person name="Gilroy R."/>
        </authorList>
    </citation>
    <scope>NUCLEOTIDE SEQUENCE</scope>
    <source>
        <strain evidence="2">ChiBcec21-2208</strain>
    </source>
</reference>
<name>A0A921LPW2_9FIRM</name>
<accession>A0A921LPW2</accession>
<dbReference type="InterPro" id="IPR001296">
    <property type="entry name" value="Glyco_trans_1"/>
</dbReference>
<gene>
    <name evidence="2" type="ORF">K8V20_11930</name>
</gene>
<dbReference type="Proteomes" id="UP000782880">
    <property type="component" value="Unassembled WGS sequence"/>
</dbReference>
<organism evidence="2 3">
    <name type="scientific">Subdoligranulum variabile</name>
    <dbReference type="NCBI Taxonomy" id="214851"/>
    <lineage>
        <taxon>Bacteria</taxon>
        <taxon>Bacillati</taxon>
        <taxon>Bacillota</taxon>
        <taxon>Clostridia</taxon>
        <taxon>Eubacteriales</taxon>
        <taxon>Oscillospiraceae</taxon>
        <taxon>Subdoligranulum</taxon>
    </lineage>
</organism>
<dbReference type="GO" id="GO:0016757">
    <property type="term" value="F:glycosyltransferase activity"/>
    <property type="evidence" value="ECO:0007669"/>
    <property type="project" value="InterPro"/>
</dbReference>
<dbReference type="SUPFAM" id="SSF53756">
    <property type="entry name" value="UDP-Glycosyltransferase/glycogen phosphorylase"/>
    <property type="match status" value="1"/>
</dbReference>
<dbReference type="PANTHER" id="PTHR12526:SF638">
    <property type="entry name" value="SPORE COAT PROTEIN SA"/>
    <property type="match status" value="1"/>
</dbReference>
<evidence type="ECO:0000313" key="2">
    <source>
        <dbReference type="EMBL" id="HJG29337.1"/>
    </source>
</evidence>